<evidence type="ECO:0000256" key="1">
    <source>
        <dbReference type="SAM" id="Phobius"/>
    </source>
</evidence>
<evidence type="ECO:0000313" key="2">
    <source>
        <dbReference type="EMBL" id="KAJ1255055.1"/>
    </source>
</evidence>
<keyword evidence="1" id="KW-0472">Membrane</keyword>
<protein>
    <submittedName>
        <fullName evidence="2">Uncharacterized protein</fullName>
    </submittedName>
</protein>
<evidence type="ECO:0000313" key="3">
    <source>
        <dbReference type="Proteomes" id="UP001164776"/>
    </source>
</evidence>
<feature type="transmembrane region" description="Helical" evidence="1">
    <location>
        <begin position="85"/>
        <end position="108"/>
    </location>
</feature>
<gene>
    <name evidence="2" type="ORF">BS78_K293800</name>
</gene>
<dbReference type="AlphaFoldDB" id="A0A9W8CEC9"/>
<organism evidence="2 3">
    <name type="scientific">Paspalum vaginatum</name>
    <name type="common">seashore paspalum</name>
    <dbReference type="NCBI Taxonomy" id="158149"/>
    <lineage>
        <taxon>Eukaryota</taxon>
        <taxon>Viridiplantae</taxon>
        <taxon>Streptophyta</taxon>
        <taxon>Embryophyta</taxon>
        <taxon>Tracheophyta</taxon>
        <taxon>Spermatophyta</taxon>
        <taxon>Magnoliopsida</taxon>
        <taxon>Liliopsida</taxon>
        <taxon>Poales</taxon>
        <taxon>Poaceae</taxon>
        <taxon>PACMAD clade</taxon>
        <taxon>Panicoideae</taxon>
        <taxon>Andropogonodae</taxon>
        <taxon>Paspaleae</taxon>
        <taxon>Paspalinae</taxon>
        <taxon>Paspalum</taxon>
    </lineage>
</organism>
<sequence length="142" mass="14928">MDRAQVENYGHRFRAWPAGYFLVAAPVTAISAGLFQGPVTAFFAYALLVLGVSLIGRAMLPLPPRPAERADAAEDRAVLNDDEGLAGFLAWCGYLLVAAPVAAAWLGLADEPVPAFFAYVLLLLGVGFVGAALLAPAKLKTI</sequence>
<keyword evidence="3" id="KW-1185">Reference proteome</keyword>
<proteinExistence type="predicted"/>
<reference evidence="2 3" key="1">
    <citation type="submission" date="2022-10" db="EMBL/GenBank/DDBJ databases">
        <title>WGS assembly of Paspalum vaginatum 540-79.</title>
        <authorList>
            <person name="Sun G."/>
            <person name="Wase N."/>
            <person name="Shu S."/>
            <person name="Jenkins J."/>
            <person name="Zhou B."/>
            <person name="Torres-Rodriguez J."/>
            <person name="Chen C."/>
            <person name="Sandor L."/>
            <person name="Plott C."/>
            <person name="Yoshinga Y."/>
            <person name="Daum C."/>
            <person name="Qi P."/>
            <person name="Barry K."/>
            <person name="Lipzen A."/>
            <person name="Berry L."/>
            <person name="Pedersen C."/>
            <person name="Gottilla T."/>
            <person name="Foltz A."/>
            <person name="Yu H."/>
            <person name="O'Malley R."/>
            <person name="Zhang C."/>
            <person name="Devos K."/>
            <person name="Sigmon B."/>
            <person name="Yu B."/>
            <person name="Obata T."/>
            <person name="Schmutz J."/>
            <person name="Schnable J."/>
        </authorList>
    </citation>
    <scope>NUCLEOTIDE SEQUENCE [LARGE SCALE GENOMIC DNA]</scope>
    <source>
        <strain evidence="3">cv. 540-79</strain>
    </source>
</reference>
<comment type="caution">
    <text evidence="2">The sequence shown here is derived from an EMBL/GenBank/DDBJ whole genome shotgun (WGS) entry which is preliminary data.</text>
</comment>
<dbReference type="Proteomes" id="UP001164776">
    <property type="component" value="Unassembled WGS sequence"/>
</dbReference>
<accession>A0A9W8CEC9</accession>
<keyword evidence="1" id="KW-1133">Transmembrane helix</keyword>
<name>A0A9W8CEC9_9POAL</name>
<feature type="transmembrane region" description="Helical" evidence="1">
    <location>
        <begin position="42"/>
        <end position="60"/>
    </location>
</feature>
<feature type="transmembrane region" description="Helical" evidence="1">
    <location>
        <begin position="18"/>
        <end position="36"/>
    </location>
</feature>
<keyword evidence="1" id="KW-0812">Transmembrane</keyword>
<dbReference type="EMBL" id="MU629820">
    <property type="protein sequence ID" value="KAJ1255055.1"/>
    <property type="molecule type" value="Genomic_DNA"/>
</dbReference>
<feature type="transmembrane region" description="Helical" evidence="1">
    <location>
        <begin position="114"/>
        <end position="135"/>
    </location>
</feature>